<feature type="compositionally biased region" description="Basic residues" evidence="1">
    <location>
        <begin position="56"/>
        <end position="75"/>
    </location>
</feature>
<dbReference type="GeneID" id="104747037"/>
<keyword evidence="2" id="KW-1185">Reference proteome</keyword>
<protein>
    <submittedName>
        <fullName evidence="3">Uncharacterized protein LOC104747037 isoform X1</fullName>
    </submittedName>
</protein>
<evidence type="ECO:0000313" key="3">
    <source>
        <dbReference type="RefSeq" id="XP_010466906.1"/>
    </source>
</evidence>
<gene>
    <name evidence="3" type="primary">LOC104747037</name>
</gene>
<feature type="compositionally biased region" description="Basic residues" evidence="1">
    <location>
        <begin position="195"/>
        <end position="213"/>
    </location>
</feature>
<feature type="region of interest" description="Disordered" evidence="1">
    <location>
        <begin position="51"/>
        <end position="80"/>
    </location>
</feature>
<accession>A0ABM0W7R4</accession>
<evidence type="ECO:0000313" key="2">
    <source>
        <dbReference type="Proteomes" id="UP000694864"/>
    </source>
</evidence>
<organism evidence="2 3">
    <name type="scientific">Camelina sativa</name>
    <name type="common">False flax</name>
    <name type="synonym">Myagrum sativum</name>
    <dbReference type="NCBI Taxonomy" id="90675"/>
    <lineage>
        <taxon>Eukaryota</taxon>
        <taxon>Viridiplantae</taxon>
        <taxon>Streptophyta</taxon>
        <taxon>Embryophyta</taxon>
        <taxon>Tracheophyta</taxon>
        <taxon>Spermatophyta</taxon>
        <taxon>Magnoliopsida</taxon>
        <taxon>eudicotyledons</taxon>
        <taxon>Gunneridae</taxon>
        <taxon>Pentapetalae</taxon>
        <taxon>rosids</taxon>
        <taxon>malvids</taxon>
        <taxon>Brassicales</taxon>
        <taxon>Brassicaceae</taxon>
        <taxon>Camelineae</taxon>
        <taxon>Camelina</taxon>
    </lineage>
</organism>
<proteinExistence type="predicted"/>
<dbReference type="Proteomes" id="UP000694864">
    <property type="component" value="Chromosome 15"/>
</dbReference>
<name>A0ABM0W7R4_CAMSA</name>
<sequence length="248" mass="28366">MYLCYVTGFFFLKMTSTLNASNGDVKAEAIIFQQPAAEGSKPQDLAANLEFQGRSRSQRRRPPHSKRRASRHSKPLPKPQHVLYQNDEEMIIAHEKFFRILEEARPAIQEMMRSALNASHGDVKQAEVEAKIPKQPAAKMVVEPIAFTVFLSDSDEEAIVIAHEKYIRLLEEAGRDIHGDVKAEANLEIQGRYRIQQRRPPHSKRRASRHSKPWSKSQHVLFQNNEEAGPEIHDNKMSSTLIATYEDM</sequence>
<reference evidence="3" key="2">
    <citation type="submission" date="2025-08" db="UniProtKB">
        <authorList>
            <consortium name="RefSeq"/>
        </authorList>
    </citation>
    <scope>IDENTIFICATION</scope>
    <source>
        <tissue evidence="3">Leaf</tissue>
    </source>
</reference>
<feature type="region of interest" description="Disordered" evidence="1">
    <location>
        <begin position="192"/>
        <end position="217"/>
    </location>
</feature>
<dbReference type="RefSeq" id="XP_010466906.1">
    <property type="nucleotide sequence ID" value="XM_010468604.2"/>
</dbReference>
<reference evidence="2" key="1">
    <citation type="journal article" date="2014" name="Nat. Commun.">
        <title>The emerging biofuel crop Camelina sativa retains a highly undifferentiated hexaploid genome structure.</title>
        <authorList>
            <person name="Kagale S."/>
            <person name="Koh C."/>
            <person name="Nixon J."/>
            <person name="Bollina V."/>
            <person name="Clarke W.E."/>
            <person name="Tuteja R."/>
            <person name="Spillane C."/>
            <person name="Robinson S.J."/>
            <person name="Links M.G."/>
            <person name="Clarke C."/>
            <person name="Higgins E.E."/>
            <person name="Huebert T."/>
            <person name="Sharpe A.G."/>
            <person name="Parkin I.A."/>
        </authorList>
    </citation>
    <scope>NUCLEOTIDE SEQUENCE [LARGE SCALE GENOMIC DNA]</scope>
    <source>
        <strain evidence="2">cv. DH55</strain>
    </source>
</reference>
<evidence type="ECO:0000256" key="1">
    <source>
        <dbReference type="SAM" id="MobiDB-lite"/>
    </source>
</evidence>